<dbReference type="HAMAP" id="MF_00090">
    <property type="entry name" value="PIMT"/>
    <property type="match status" value="1"/>
</dbReference>
<dbReference type="GO" id="GO:0005737">
    <property type="term" value="C:cytoplasm"/>
    <property type="evidence" value="ECO:0007669"/>
    <property type="project" value="UniProtKB-SubCell"/>
</dbReference>
<dbReference type="Gene3D" id="3.40.50.150">
    <property type="entry name" value="Vaccinia Virus protein VP39"/>
    <property type="match status" value="1"/>
</dbReference>
<gene>
    <name evidence="8" type="primary">pcm_7</name>
    <name evidence="8" type="ORF">SDC9_32368</name>
</gene>
<dbReference type="PANTHER" id="PTHR11579:SF0">
    <property type="entry name" value="PROTEIN-L-ISOASPARTATE(D-ASPARTATE) O-METHYLTRANSFERASE"/>
    <property type="match status" value="1"/>
</dbReference>
<protein>
    <recommendedName>
        <fullName evidence="3">protein-L-isoaspartate(D-aspartate) O-methyltransferase</fullName>
        <ecNumber evidence="3">2.1.1.77</ecNumber>
    </recommendedName>
</protein>
<dbReference type="GO" id="GO:0004719">
    <property type="term" value="F:protein-L-isoaspartate (D-aspartate) O-methyltransferase activity"/>
    <property type="evidence" value="ECO:0007669"/>
    <property type="project" value="UniProtKB-EC"/>
</dbReference>
<dbReference type="EC" id="2.1.1.77" evidence="3"/>
<dbReference type="GO" id="GO:0032259">
    <property type="term" value="P:methylation"/>
    <property type="evidence" value="ECO:0007669"/>
    <property type="project" value="UniProtKB-KW"/>
</dbReference>
<dbReference type="Pfam" id="PF01135">
    <property type="entry name" value="PCMT"/>
    <property type="match status" value="1"/>
</dbReference>
<accession>A0A644V4X0</accession>
<dbReference type="NCBIfam" id="NF001453">
    <property type="entry name" value="PRK00312.1"/>
    <property type="match status" value="1"/>
</dbReference>
<evidence type="ECO:0000256" key="5">
    <source>
        <dbReference type="ARBA" id="ARBA00022603"/>
    </source>
</evidence>
<dbReference type="EMBL" id="VSSQ01000221">
    <property type="protein sequence ID" value="MPL86388.1"/>
    <property type="molecule type" value="Genomic_DNA"/>
</dbReference>
<keyword evidence="6 8" id="KW-0808">Transferase</keyword>
<evidence type="ECO:0000256" key="1">
    <source>
        <dbReference type="ARBA" id="ARBA00004496"/>
    </source>
</evidence>
<evidence type="ECO:0000256" key="6">
    <source>
        <dbReference type="ARBA" id="ARBA00022679"/>
    </source>
</evidence>
<keyword evidence="7" id="KW-0949">S-adenosyl-L-methionine</keyword>
<evidence type="ECO:0000256" key="4">
    <source>
        <dbReference type="ARBA" id="ARBA00022490"/>
    </source>
</evidence>
<dbReference type="InterPro" id="IPR029063">
    <property type="entry name" value="SAM-dependent_MTases_sf"/>
</dbReference>
<organism evidence="8">
    <name type="scientific">bioreactor metagenome</name>
    <dbReference type="NCBI Taxonomy" id="1076179"/>
    <lineage>
        <taxon>unclassified sequences</taxon>
        <taxon>metagenomes</taxon>
        <taxon>ecological metagenomes</taxon>
    </lineage>
</organism>
<keyword evidence="5 8" id="KW-0489">Methyltransferase</keyword>
<dbReference type="AlphaFoldDB" id="A0A644V4X0"/>
<evidence type="ECO:0000256" key="7">
    <source>
        <dbReference type="ARBA" id="ARBA00022691"/>
    </source>
</evidence>
<evidence type="ECO:0000256" key="2">
    <source>
        <dbReference type="ARBA" id="ARBA00005369"/>
    </source>
</evidence>
<name>A0A644V4X0_9ZZZZ</name>
<comment type="similarity">
    <text evidence="2">Belongs to the methyltransferase superfamily. L-isoaspartyl/D-aspartyl protein methyltransferase family.</text>
</comment>
<evidence type="ECO:0000313" key="8">
    <source>
        <dbReference type="EMBL" id="MPL86388.1"/>
    </source>
</evidence>
<dbReference type="FunFam" id="3.40.50.150:FF:000010">
    <property type="entry name" value="Protein-L-isoaspartate O-methyltransferase"/>
    <property type="match status" value="1"/>
</dbReference>
<comment type="subcellular location">
    <subcellularLocation>
        <location evidence="1">Cytoplasm</location>
    </subcellularLocation>
</comment>
<comment type="caution">
    <text evidence="8">The sequence shown here is derived from an EMBL/GenBank/DDBJ whole genome shotgun (WGS) entry which is preliminary data.</text>
</comment>
<dbReference type="InterPro" id="IPR000682">
    <property type="entry name" value="PCMT"/>
</dbReference>
<dbReference type="CDD" id="cd02440">
    <property type="entry name" value="AdoMet_MTases"/>
    <property type="match status" value="1"/>
</dbReference>
<proteinExistence type="inferred from homology"/>
<dbReference type="SUPFAM" id="SSF53335">
    <property type="entry name" value="S-adenosyl-L-methionine-dependent methyltransferases"/>
    <property type="match status" value="1"/>
</dbReference>
<dbReference type="PANTHER" id="PTHR11579">
    <property type="entry name" value="PROTEIN-L-ISOASPARTATE O-METHYLTRANSFERASE"/>
    <property type="match status" value="1"/>
</dbReference>
<keyword evidence="4" id="KW-0963">Cytoplasm</keyword>
<reference evidence="8" key="1">
    <citation type="submission" date="2019-08" db="EMBL/GenBank/DDBJ databases">
        <authorList>
            <person name="Kucharzyk K."/>
            <person name="Murdoch R.W."/>
            <person name="Higgins S."/>
            <person name="Loffler F."/>
        </authorList>
    </citation>
    <scope>NUCLEOTIDE SEQUENCE</scope>
</reference>
<evidence type="ECO:0000256" key="3">
    <source>
        <dbReference type="ARBA" id="ARBA00011890"/>
    </source>
</evidence>
<sequence>MLDTLQHRGRRKQLIDHLSSKYQFRREILEAMGRVPRHMFLEYGLDNLAYQDKPLPIGAGQTISQPFTVAMQTELLQLSKWDKVLEIGTGCAYQTAVLSELGYRVFSIERQRSLYQLAQKNLIRLDYHTPNLFFGDGFAGLPKFAPFKGILVTCGAPEIPTTLLEQLEIGGKMVIPVGNGTQVMNVIERKSETEYSLSEHGEFKFVPMLEGTEQ</sequence>
<dbReference type="NCBIfam" id="TIGR00080">
    <property type="entry name" value="pimt"/>
    <property type="match status" value="1"/>
</dbReference>